<name>A0A0M9FX54_LEPPY</name>
<feature type="region of interest" description="Disordered" evidence="1">
    <location>
        <begin position="3591"/>
        <end position="3610"/>
    </location>
</feature>
<feature type="region of interest" description="Disordered" evidence="1">
    <location>
        <begin position="1905"/>
        <end position="1928"/>
    </location>
</feature>
<dbReference type="GO" id="GO:0006623">
    <property type="term" value="P:protein targeting to vacuole"/>
    <property type="evidence" value="ECO:0007669"/>
    <property type="project" value="TreeGrafter"/>
</dbReference>
<feature type="compositionally biased region" description="Low complexity" evidence="1">
    <location>
        <begin position="1053"/>
        <end position="1066"/>
    </location>
</feature>
<feature type="region of interest" description="Disordered" evidence="1">
    <location>
        <begin position="2658"/>
        <end position="2685"/>
    </location>
</feature>
<feature type="compositionally biased region" description="Polar residues" evidence="1">
    <location>
        <begin position="2672"/>
        <end position="2685"/>
    </location>
</feature>
<feature type="region of interest" description="Disordered" evidence="1">
    <location>
        <begin position="188"/>
        <end position="275"/>
    </location>
</feature>
<dbReference type="RefSeq" id="XP_015656323.1">
    <property type="nucleotide sequence ID" value="XM_015805030.1"/>
</dbReference>
<keyword evidence="3" id="KW-1185">Reference proteome</keyword>
<feature type="region of interest" description="Disordered" evidence="1">
    <location>
        <begin position="1347"/>
        <end position="1381"/>
    </location>
</feature>
<organism evidence="2 3">
    <name type="scientific">Leptomonas pyrrhocoris</name>
    <name type="common">Firebug parasite</name>
    <dbReference type="NCBI Taxonomy" id="157538"/>
    <lineage>
        <taxon>Eukaryota</taxon>
        <taxon>Discoba</taxon>
        <taxon>Euglenozoa</taxon>
        <taxon>Kinetoplastea</taxon>
        <taxon>Metakinetoplastina</taxon>
        <taxon>Trypanosomatida</taxon>
        <taxon>Trypanosomatidae</taxon>
        <taxon>Leishmaniinae</taxon>
        <taxon>Leptomonas</taxon>
    </lineage>
</organism>
<feature type="region of interest" description="Disordered" evidence="1">
    <location>
        <begin position="1168"/>
        <end position="1193"/>
    </location>
</feature>
<feature type="region of interest" description="Disordered" evidence="1">
    <location>
        <begin position="4569"/>
        <end position="4668"/>
    </location>
</feature>
<feature type="region of interest" description="Disordered" evidence="1">
    <location>
        <begin position="2197"/>
        <end position="2240"/>
    </location>
</feature>
<dbReference type="GO" id="GO:0045053">
    <property type="term" value="P:protein retention in Golgi apparatus"/>
    <property type="evidence" value="ECO:0007669"/>
    <property type="project" value="TreeGrafter"/>
</dbReference>
<feature type="region of interest" description="Disordered" evidence="1">
    <location>
        <begin position="3787"/>
        <end position="3812"/>
    </location>
</feature>
<sequence>MTKAKGLYITVDASAPVLILPKGLHLSAQETALAVSLGRVRFHARPLTETEKQRRLTAAAAVTDRPTLPTPTKPSLSDAERSCGAPARAAAAEESLFYYPHKASFSKFYLELTTVEKAMRLPQQGFLLIPEVSIAADVLQRIDDRNTTREAFVLRLKVPTLRVACSLHQVYLITSLVDAWISHLGSGKPNEPAVKDGATSRSPSAALSAELHRSRAVSEAMEVHAEGGGDHGEPAKESKAKPKSADGGASPTPGSSPTFSSPASTAPARAAASGGDPPVMRLELLVLRLGLDVYDDDASTLHVSPLPVYRVECVSAEFIFAVRTHHKKMVLWLKEPHIVAAHDADRPILSCGGVRVDVLILEGETPTGVAVSVDAALNLCVGTACVEMLETTMDVVNLILSAVNSKDPANDTPDLDWSFLTAAAGKGELVGSASGVARIDATMGSSHNRLSDLAYQMNMVRQQNAMPNRHVADVFVRVHGPATVTLLNRAPSEAEDSAFASAAVSDVELRLSKFAATMDLSGRVGAVSASVLASSGLAEENRTLLAYTPASSHPRATSTVEEEGEDSGSSVPTGAANTAKPAPPPIHVRGHSFSAPGPRAGGERGESSSALPRSPDTADADSSGHITFSFRKSRPVMPLFQEVGGKRVLANPQELRYSSALELVVGSSTITLDLNTVMVFKTYFVSGLFSRFSRLSDRPLYNGRAPPPAREGPRLLMSFRVVVRDTVVVLPVDPRKANTHRFCAALGNLVLENSLNTAECKETMNISFGELGFWREEPVSSPGDTTDGTDSKDNGQHQRRTMLHSALLPKPTYVEMAVRLPLDLLSDDAPHIDIRSEDVSLELRETDLVQLVTLLRQNLTRTDQTAISQFTVEAPKPSRQVVVGQDGQARLVMQSHTNASGAWEGHDSSSALANPAGPVSTSFAVSAVARVTHRCSEELYISLRLGRISTLLSDGRSEATTGNSAVTSTVSRFQLQSSGLAMTAALPSNHIGVRWKSLQLDDVRDNSSSALLWCEAGSLQLADSLTTQSILMSDFGVRRSALHSVDPDEWMMGSLTSSSSHQQGSSIGDTKQGGAHVNNNNNDSDDDEPEWFPPPDVRAEPKKRHSPTTARPGANTELLSISVMSADFTLRRLAVSDQWLALYDATCNETVAAAWTAPQTGMLAMKAPATTTTNTTKGREEGGGAGATESAAKNSGMRICVTTPNVVIPFLNSLRETLIEANIAAVLVDVVRLPSASTQVAVKVRELNVVDAVSGEEIIYRRRPTSTAAAAATTAVAATRTSANCGASLPAGSPLSAGAETGGAGGGGSAGLSQTVSLAVAPATQRDWEEGWEDVDAPFSPLLGTKAGGTGAHGPTRAAAGGGMDNNGDEAGAPLGRAAASPTASDAPEVLQFTFKADPAANTNQIQLGIGALHALVSMPIIHGLVDYFTSPCEPVAKIGSLGVMREQRARMAAAAQQMANNSHLVLHVLWRRPCIILAADGLHLTQRRSSNIEMRLGVMRAAVHLKSSASTLSVVVKVQEYSILSLLKRSSLRFAFQSIAGAETIDFNMERTTAQFHPTEVEGLILLGQRNILLPREVYYYGRYEKTSSPAASPVAQTSPPPAAAVAAVGAAPPSPSSSSSSPPPPPPPVRIIQVHIDGLLVAIHDAAGRNTHTLSLASLDAFVAADGSAKVLVPSFGMLDLSTNRYLVQSCTKSLSHTASLNASVVPALASFAQHNTTIGSSPEGSLKASIAGGNAVRFHFDSNERVGNVHIGAILVTVIPRSIGSLANSFLSVQIPATPAAPVPATNTATTAAVTVNARSSSAGSAVADGEKAVPAPAPPAATNTNAKPFTLKTTLTECRVQFCQEEREVALLRLSRIGCNSVSHPDGTNELSVTLGNLFMVDTVSTSTNFRTFIYPYKDEKEGERVAEEEEEEEEEDTDSGEDAASISIPADAAAATTTSPTLADAVVEGARAVNTTVEAEDKRKLSISSEHAPEVDRESLVVYQVRSLPCSRRKGPHKTTTSDASSHRPRYTKQMRCRIKSLSFIFVPNVVHAVMDAVREVQTHVSEGNRSKAYHYVSDRAAKSVQRKAPEEALTEVDIVVHRPEILLVDKPTATCGMQLSPGRIVVKSRLVVPRRSNAGAAAAATSTSTEVVHSKAEGDLALQAHEVFHVQVHKLGMLLQEVNCFQQECSIIVEYQRSLAASVQREASAVRSANATTTAGAVPVAPGLGGAANTTSTSTGRATSTTNDTETSEQNSLLKLDIPVLSMNFTQRQTDFAMDVLGALMKGTPMDRTVRTVEEGSTAAGSGAASPATEGSGNRRNTGAGSPAVVAGVGAVAGSPNNAYLSTVAFGGNTSYGAEGQPKQQRHLYDASATVPVTAFSIDAHVGMLQADLADLFRLHVDEVRVQSTEGSTTGKTIDARIGSMFIQHVGAEVDAESGVEASRARSGGTSGLGTAGSSSPPGGPSPALKTARIQELVDLLVLTKLHVRYVQPQPSIEVQTASSMTESTIIVSAGAFNVAVSPTILFDTRELLYLPFCYKVLRVPIDPLPVLNLVDATTTLDGDTVLDGKHVLLTASRTRCNYVLDLNQHKLVLTGAPSGQVVLCEGCELTITNGTICIPGMYTIGSYVSFAPCTALFTTESCKFEKEFLNVGNSAFSDSIIGQPSFAPPPAIASNRSGKGGSAPSPLNTARSSDASTVETLAATTAPRAEVAEDGVIELRDRTVRVIADFYCDDIQLQMLSEEVVDLSVSLRMQSHMKFVQDWENEQAARRTVSVQMISVRSGEDEAHILLPTDMVMNVTGVDSVSVSLILDSMEFCTRTTLLRSLVELAKDFGAAFIEETTVSRQKPRIEYETASLDALYPVLEAGECQHCGRDVAYLALASDKPGILCYKCCTGYDSLPAIDFRVEVPLVDGILFGSTGDMAHIYMRNVLLSVDPAMDVQLTLRMFLDGFSNAAAVWEPAIEQFDATVTGSVSTHDYRIRMDRLDCVLSPQNIRLLSNMIADYGAATALQKQLRKRFRRQKQQRTQQVAPNQGVPMYVNAGLLEEVARVELQEEEMTLAADSAEQNVSIFHPIGVAATSPPYPSLNGINAAALTNTSIFDILSSTNRRLLSGAMALASGEADKADADAVAVPPKRGYAHVYVTNHCNVPLLADGRRVNPRGGTLRFIAKDRMVKINRVVKPEDEVPEETDYATSISNPPLYVQTKYMVLETRVLLGQDDGSRFLRRTVTMKVYPLHTSHTIICVENRLHCGLASIGNYAPIKPGERFYLAPNTDLDTAMLVQPVHTPDRVEYEAGRAAGEAVEFCPTSTSMHDVLCGVPMVLVCKAKGYADKMMTVKVYARQEEMRGGVPTFTITVEPRFRLRNKLPYRLIVNVLPDPHGDLARGRTPARPVPPLVSTVLEVRQGADLALNTYRLDQVVFLLEVRQRRPPQAVCDYNNTTGSAPTASTPPASAPRGKSAEEEEVFSTLVPTAISEDSPYISLRSQLRRELLIHAVYVPSKGSVIFTTPFVLLNHSPLSLTLRECKPDGSNKLYDAEPNFSVLHPEMNASVAATPMDIRKGENFFVNVYHEQYRGTCVPLHAQQRGVVILQDTTAPKAAKSKAFSSCSGGSKKRSDSGSTAATAKVGPTVIHLAYSAQVDPCGSLLVTFAPRWVVVNRSHLPLYVAPATYNGITAEEASAVATTAVVASQQKECDGAKAAEAAACPPASPTQQQQKMDDIKSALQEMVAENSVVFLSDAPTQVIALPPYSATPFYETPLCAPEVGYNIHVLQSPLAPLYGTPVGIESIHSELIVAYKPPADTRRSQGGSSGSTRGDNDRKDTSADRDRFLEVSLVVRGSYTYVVLEPPERVPYLLLNRTNYLIEVRDTATKSKGRLMARVQPGCGTDLILDTSVTTLTQVRLFNADGSKVVYEVEFDVSRPMTRREMSAAVSSPVGVTYSLGYGGFGQQIIDLSPAKATLQSAYTSVAAPPTPINVLLNLGVATLSVVMPNRDVLFCAVTDIRFSWDRQTDREVMKFSMENFQVDNQTEVSPRYDSCILSLRTSNCFAAASGYVERVLVPAKGLICLNEVRLDFVPLALRVSDTLLVACAGFVQAVRSGSDAPVEVSNQSMISGSTSTVDLQEAAAAPRERCPTAAKLYADAPVQIDMWAAKLTLERFIINPIIVRVWLTRDVEGHDFFRENINSKDAALLSMLVSSCEDVTVAAPGIVTAKQTSRLGVFAEWVLKTYQDGLLSQLKGLLLQYASSLPMIGAPLKLASGFGNGAVRLFRDPIEGLSTSPSAFAQGIARGSAGFAQEFAGGGLGAFSNFTDSWSRLLSMGGGVSEKERRRQNTLSGLASGLLGIIQRPMEGAAESGATGFLKGTAHGLVGVVANPMSGLLSDVSRATGTLGKLVTDTYIPKTHRLRPIRDFYANGGVAPWRSLVSVYQYQRLKTSTQTFSGDQLLSSVDGPEWYPSKREGATYGRNKLPIPEERWTLDRYHTNFEGWTYSTKYYGLYTERQTPQVRVRRMRWTALVRPLPYSRVAFYLRVAPGMETQRRRTASLFASPTLTPQETNIPFTSPGQLQAITVEQAKARKKRFLDLPGIHHGRHGSSSGSFGRSRSRSRSANGAGSPHKKSHGSSEYSVEEEYANQKSSLHQRMRNLTATGRHVGVSTETLKGTVNMPGDEEDDPVTGGHTSVSMYSVEGGSAAGSLGAAPAASAAGAGGTIKLSRSTADLQAPDAPRNRQKQKKHQHSRSASDLEAVSGSSSGASQDEGKTKKGGVSKQDKKKAEAIGAATRDSSTEAAGSKLPQPGAARSVRSNSGRVVTADATAGLANVPGASPTFASRTSGTAAGPLPTTIVEIYEYEQRVALVGWGKRYLPSECPGWQDTHGNEVPSRQDIRAPAGWTWTTDWTIVGGDSAGWTMMNEQKNLRRRMWQRRLVKQPQAQSPSS</sequence>
<feature type="region of interest" description="Disordered" evidence="1">
    <location>
        <begin position="58"/>
        <end position="81"/>
    </location>
</feature>
<feature type="compositionally biased region" description="Low complexity" evidence="1">
    <location>
        <begin position="2442"/>
        <end position="2455"/>
    </location>
</feature>
<dbReference type="PANTHER" id="PTHR16166">
    <property type="entry name" value="VACUOLAR PROTEIN SORTING-ASSOCIATED PROTEIN VPS13"/>
    <property type="match status" value="1"/>
</dbReference>
<dbReference type="RefSeq" id="XP_015656324.1">
    <property type="nucleotide sequence ID" value="XM_015805031.1"/>
</dbReference>
<dbReference type="PANTHER" id="PTHR16166:SF140">
    <property type="entry name" value="PEROXIN_FERLIN DOMAIN-CONTAINING PROTEIN"/>
    <property type="match status" value="1"/>
</dbReference>
<dbReference type="GeneID" id="26906962"/>
<evidence type="ECO:0000313" key="3">
    <source>
        <dbReference type="Proteomes" id="UP000037923"/>
    </source>
</evidence>
<feature type="region of interest" description="Disordered" evidence="1">
    <location>
        <begin position="2423"/>
        <end position="2455"/>
    </location>
</feature>
<dbReference type="EMBL" id="LGTL01000015">
    <property type="protein sequence ID" value="KPA77885.1"/>
    <property type="molecule type" value="Genomic_DNA"/>
</dbReference>
<feature type="compositionally biased region" description="Low complexity" evidence="1">
    <location>
        <begin position="2285"/>
        <end position="2302"/>
    </location>
</feature>
<feature type="region of interest" description="Disordered" evidence="1">
    <location>
        <begin position="1591"/>
        <end position="1631"/>
    </location>
</feature>
<feature type="compositionally biased region" description="Low complexity" evidence="1">
    <location>
        <begin position="245"/>
        <end position="275"/>
    </location>
</feature>
<dbReference type="Proteomes" id="UP000037923">
    <property type="component" value="Unassembled WGS sequence"/>
</dbReference>
<dbReference type="InterPro" id="IPR026847">
    <property type="entry name" value="VPS13"/>
</dbReference>
<feature type="region of interest" description="Disordered" evidence="1">
    <location>
        <begin position="778"/>
        <end position="797"/>
    </location>
</feature>
<feature type="compositionally biased region" description="Acidic residues" evidence="1">
    <location>
        <begin position="1911"/>
        <end position="1926"/>
    </location>
</feature>
<feature type="compositionally biased region" description="Low complexity" evidence="1">
    <location>
        <begin position="3428"/>
        <end position="3443"/>
    </location>
</feature>
<feature type="compositionally biased region" description="Polar residues" evidence="1">
    <location>
        <begin position="4619"/>
        <end position="4633"/>
    </location>
</feature>
<evidence type="ECO:0000313" key="2">
    <source>
        <dbReference type="EMBL" id="KPA77885.1"/>
    </source>
</evidence>
<comment type="caution">
    <text evidence="2">The sequence shown here is derived from an EMBL/GenBank/DDBJ whole genome shotgun (WGS) entry which is preliminary data.</text>
</comment>
<evidence type="ECO:0000256" key="1">
    <source>
        <dbReference type="SAM" id="MobiDB-lite"/>
    </source>
</evidence>
<dbReference type="OMA" id="IVLCEGC"/>
<feature type="compositionally biased region" description="Low complexity" evidence="1">
    <location>
        <begin position="2201"/>
        <end position="2235"/>
    </location>
</feature>
<feature type="region of interest" description="Disordered" evidence="1">
    <location>
        <begin position="1052"/>
        <end position="1113"/>
    </location>
</feature>
<feature type="compositionally biased region" description="Low complexity" evidence="1">
    <location>
        <begin position="1591"/>
        <end position="1622"/>
    </location>
</feature>
<feature type="region of interest" description="Disordered" evidence="1">
    <location>
        <begin position="4704"/>
        <end position="4791"/>
    </location>
</feature>
<protein>
    <submittedName>
        <fullName evidence="2">Uncharacterized protein</fullName>
    </submittedName>
</protein>
<dbReference type="VEuPathDB" id="TriTrypDB:LpyrH10_15_0860"/>
<feature type="compositionally biased region" description="Basic residues" evidence="1">
    <location>
        <begin position="4713"/>
        <end position="4723"/>
    </location>
</feature>
<gene>
    <name evidence="2" type="ORF">ABB37_06676</name>
</gene>
<proteinExistence type="predicted"/>
<dbReference type="OrthoDB" id="272810at2759"/>
<accession>A0A0M9FX54</accession>
<dbReference type="EMBL" id="LGTL01000015">
    <property type="protein sequence ID" value="KPA77884.1"/>
    <property type="molecule type" value="Genomic_DNA"/>
</dbReference>
<feature type="compositionally biased region" description="Basic and acidic residues" evidence="1">
    <location>
        <begin position="3803"/>
        <end position="3812"/>
    </location>
</feature>
<reference evidence="2 3" key="1">
    <citation type="submission" date="2015-07" db="EMBL/GenBank/DDBJ databases">
        <title>High-quality genome of monoxenous trypanosomatid Leptomonas pyrrhocoris.</title>
        <authorList>
            <person name="Flegontov P."/>
            <person name="Butenko A."/>
            <person name="Firsov S."/>
            <person name="Vlcek C."/>
            <person name="Logacheva M.D."/>
            <person name="Field M."/>
            <person name="Filatov D."/>
            <person name="Flegontova O."/>
            <person name="Gerasimov E."/>
            <person name="Jackson A.P."/>
            <person name="Kelly S."/>
            <person name="Opperdoes F."/>
            <person name="O'Reilly A."/>
            <person name="Votypka J."/>
            <person name="Yurchenko V."/>
            <person name="Lukes J."/>
        </authorList>
    </citation>
    <scope>NUCLEOTIDE SEQUENCE [LARGE SCALE GENOMIC DNA]</scope>
    <source>
        <strain evidence="2">H10</strain>
    </source>
</reference>
<feature type="compositionally biased region" description="Basic and acidic residues" evidence="1">
    <location>
        <begin position="221"/>
        <end position="244"/>
    </location>
</feature>
<feature type="region of interest" description="Disordered" evidence="1">
    <location>
        <begin position="546"/>
        <end position="627"/>
    </location>
</feature>
<feature type="region of interest" description="Disordered" evidence="1">
    <location>
        <begin position="1996"/>
        <end position="2017"/>
    </location>
</feature>
<feature type="compositionally biased region" description="Low complexity" evidence="1">
    <location>
        <begin position="3793"/>
        <end position="3802"/>
    </location>
</feature>
<feature type="region of interest" description="Disordered" evidence="1">
    <location>
        <begin position="3422"/>
        <end position="3446"/>
    </location>
</feature>
<feature type="region of interest" description="Disordered" evidence="1">
    <location>
        <begin position="2282"/>
        <end position="2310"/>
    </location>
</feature>
<feature type="compositionally biased region" description="Low complexity" evidence="1">
    <location>
        <begin position="4579"/>
        <end position="4600"/>
    </location>
</feature>